<accession>A0A0V8JLQ8</accession>
<dbReference type="AlphaFoldDB" id="A0A0V8JLQ8"/>
<comment type="caution">
    <text evidence="3">The sequence shown here is derived from an EMBL/GenBank/DDBJ whole genome shotgun (WGS) entry which is preliminary data.</text>
</comment>
<name>A0A0V8JLQ8_9BACI</name>
<gene>
    <name evidence="3" type="ORF">AS180_10215</name>
</gene>
<keyword evidence="4" id="KW-1185">Reference proteome</keyword>
<dbReference type="Proteomes" id="UP000053681">
    <property type="component" value="Unassembled WGS sequence"/>
</dbReference>
<dbReference type="GO" id="GO:0006355">
    <property type="term" value="P:regulation of DNA-templated transcription"/>
    <property type="evidence" value="ECO:0007669"/>
    <property type="project" value="InterPro"/>
</dbReference>
<protein>
    <recommendedName>
        <fullName evidence="2">HTH HARE-type domain-containing protein</fullName>
    </recommendedName>
</protein>
<evidence type="ECO:0000313" key="3">
    <source>
        <dbReference type="EMBL" id="KSU87971.1"/>
    </source>
</evidence>
<dbReference type="PROSITE" id="PS51913">
    <property type="entry name" value="HTH_HARE"/>
    <property type="match status" value="1"/>
</dbReference>
<evidence type="ECO:0000313" key="4">
    <source>
        <dbReference type="Proteomes" id="UP000053681"/>
    </source>
</evidence>
<dbReference type="EMBL" id="LNQP01000031">
    <property type="protein sequence ID" value="KSU87971.1"/>
    <property type="molecule type" value="Genomic_DNA"/>
</dbReference>
<sequence length="311" mass="36440">MAKNISFLELARKILLETKRPMTVEEIWDYSINTGYYELVNTKGKTPWRTMGAQIYVSIRDKKDSYFIKIDSKPKKFFLKELSNTNCEINQIIKDEETEVEEPKNFSFNERELHPFITYYANTFMNVYTKTIFHEKSNKKTYAQWLHPDLVGVYFPIDDWDSEVLDFGMILGSQLIKIYSFEVKKELTFSNLRESFFQAVSNSSWANEGYLVAAKISQDDEFITELKRLSASFGIGIIKLDIEDPDASDVMFPAKFRSNLDWDTVNKISNQNPDFRALLRRVKNDLSNKEIIKAMYDKVFDSDRLVNMLKP</sequence>
<evidence type="ECO:0000256" key="1">
    <source>
        <dbReference type="ARBA" id="ARBA00023163"/>
    </source>
</evidence>
<feature type="domain" description="HTH HARE-type" evidence="2">
    <location>
        <begin position="5"/>
        <end position="82"/>
    </location>
</feature>
<dbReference type="Pfam" id="PF05066">
    <property type="entry name" value="HARE-HTH"/>
    <property type="match status" value="1"/>
</dbReference>
<reference evidence="3 4" key="1">
    <citation type="submission" date="2015-11" db="EMBL/GenBank/DDBJ databases">
        <title>Bacillus caseinolyticus sp nov.</title>
        <authorList>
            <person name="Dastager S.G."/>
            <person name="Mawlankar R."/>
        </authorList>
    </citation>
    <scope>NUCLEOTIDE SEQUENCE [LARGE SCALE GENOMIC DNA]</scope>
    <source>
        <strain evidence="3 4">SGD-V-76</strain>
    </source>
</reference>
<proteinExistence type="predicted"/>
<dbReference type="InterPro" id="IPR007759">
    <property type="entry name" value="Asxl_HARE-HTH"/>
</dbReference>
<evidence type="ECO:0000259" key="2">
    <source>
        <dbReference type="PROSITE" id="PS51913"/>
    </source>
</evidence>
<keyword evidence="1" id="KW-0804">Transcription</keyword>
<dbReference type="RefSeq" id="WP_197414239.1">
    <property type="nucleotide sequence ID" value="NZ_KQ758647.1"/>
</dbReference>
<organism evidence="3 4">
    <name type="scientific">Priestia veravalensis</name>
    <dbReference type="NCBI Taxonomy" id="1414648"/>
    <lineage>
        <taxon>Bacteria</taxon>
        <taxon>Bacillati</taxon>
        <taxon>Bacillota</taxon>
        <taxon>Bacilli</taxon>
        <taxon>Bacillales</taxon>
        <taxon>Bacillaceae</taxon>
        <taxon>Priestia</taxon>
    </lineage>
</organism>